<accession>A0A413IK86</accession>
<dbReference type="Gene3D" id="2.60.40.1120">
    <property type="entry name" value="Carboxypeptidase-like, regulatory domain"/>
    <property type="match status" value="1"/>
</dbReference>
<evidence type="ECO:0000256" key="6">
    <source>
        <dbReference type="ARBA" id="ARBA00023237"/>
    </source>
</evidence>
<reference evidence="9 12" key="2">
    <citation type="submission" date="2021-02" db="EMBL/GenBank/DDBJ databases">
        <title>FDA dAtabase for Regulatory Grade micrObial Sequences (FDA-ARGOS): Supporting development and validation of Infectious Disease Dx tests.</title>
        <authorList>
            <person name="Carlson P."/>
            <person name="Fischbach M."/>
            <person name="Hastie J."/>
            <person name="Bilen M."/>
            <person name="Cheng A."/>
            <person name="Tallon L."/>
            <person name="Sadzewicz L."/>
            <person name="Zhao X."/>
            <person name="Boylan J."/>
            <person name="Ott S."/>
            <person name="Bowen H."/>
            <person name="Vavikolanu K."/>
            <person name="Mehta A."/>
            <person name="Aluvathingal J."/>
            <person name="Nadendla S."/>
            <person name="Yan Y."/>
            <person name="Sichtig H."/>
        </authorList>
    </citation>
    <scope>NUCLEOTIDE SEQUENCE [LARGE SCALE GENOMIC DNA]</scope>
    <source>
        <strain evidence="9 12">FDAARGOS_1229</strain>
    </source>
</reference>
<dbReference type="AlphaFoldDB" id="A0A413IK86"/>
<dbReference type="SUPFAM" id="SSF49464">
    <property type="entry name" value="Carboxypeptidase regulatory domain-like"/>
    <property type="match status" value="1"/>
</dbReference>
<dbReference type="InterPro" id="IPR039426">
    <property type="entry name" value="TonB-dep_rcpt-like"/>
</dbReference>
<name>A0A413IK86_9BACT</name>
<keyword evidence="4 7" id="KW-0812">Transmembrane</keyword>
<evidence type="ECO:0000313" key="11">
    <source>
        <dbReference type="Proteomes" id="UP000286063"/>
    </source>
</evidence>
<dbReference type="InterPro" id="IPR023996">
    <property type="entry name" value="TonB-dep_OMP_SusC/RagA"/>
</dbReference>
<keyword evidence="2 7" id="KW-0813">Transport</keyword>
<keyword evidence="12" id="KW-1185">Reference proteome</keyword>
<dbReference type="OrthoDB" id="9768177at2"/>
<dbReference type="NCBIfam" id="TIGR04057">
    <property type="entry name" value="SusC_RagA_signa"/>
    <property type="match status" value="1"/>
</dbReference>
<dbReference type="GeneID" id="93097950"/>
<dbReference type="Gene3D" id="2.40.170.20">
    <property type="entry name" value="TonB-dependent receptor, beta-barrel domain"/>
    <property type="match status" value="1"/>
</dbReference>
<protein>
    <submittedName>
        <fullName evidence="10">SusC/RagA family TonB-linked outer membrane protein</fullName>
    </submittedName>
</protein>
<evidence type="ECO:0000256" key="2">
    <source>
        <dbReference type="ARBA" id="ARBA00022448"/>
    </source>
</evidence>
<dbReference type="PROSITE" id="PS52016">
    <property type="entry name" value="TONB_DEPENDENT_REC_3"/>
    <property type="match status" value="1"/>
</dbReference>
<dbReference type="SUPFAM" id="SSF56935">
    <property type="entry name" value="Porins"/>
    <property type="match status" value="1"/>
</dbReference>
<dbReference type="InterPro" id="IPR012910">
    <property type="entry name" value="Plug_dom"/>
</dbReference>
<dbReference type="Pfam" id="PF07715">
    <property type="entry name" value="Plug"/>
    <property type="match status" value="1"/>
</dbReference>
<proteinExistence type="inferred from homology"/>
<dbReference type="GO" id="GO:0009279">
    <property type="term" value="C:cell outer membrane"/>
    <property type="evidence" value="ECO:0007669"/>
    <property type="project" value="UniProtKB-SubCell"/>
</dbReference>
<dbReference type="Gene3D" id="2.170.130.10">
    <property type="entry name" value="TonB-dependent receptor, plug domain"/>
    <property type="match status" value="1"/>
</dbReference>
<dbReference type="NCBIfam" id="TIGR04056">
    <property type="entry name" value="OMP_RagA_SusC"/>
    <property type="match status" value="1"/>
</dbReference>
<evidence type="ECO:0000256" key="7">
    <source>
        <dbReference type="PROSITE-ProRule" id="PRU01360"/>
    </source>
</evidence>
<evidence type="ECO:0000313" key="10">
    <source>
        <dbReference type="EMBL" id="RGY14503.1"/>
    </source>
</evidence>
<comment type="subcellular location">
    <subcellularLocation>
        <location evidence="1 7">Cell outer membrane</location>
        <topology evidence="1 7">Multi-pass membrane protein</topology>
    </subcellularLocation>
</comment>
<evidence type="ECO:0000256" key="3">
    <source>
        <dbReference type="ARBA" id="ARBA00022452"/>
    </source>
</evidence>
<dbReference type="Proteomes" id="UP000286063">
    <property type="component" value="Unassembled WGS sequence"/>
</dbReference>
<dbReference type="InterPro" id="IPR036942">
    <property type="entry name" value="Beta-barrel_TonB_sf"/>
</dbReference>
<evidence type="ECO:0000256" key="1">
    <source>
        <dbReference type="ARBA" id="ARBA00004571"/>
    </source>
</evidence>
<evidence type="ECO:0000256" key="5">
    <source>
        <dbReference type="ARBA" id="ARBA00023136"/>
    </source>
</evidence>
<keyword evidence="3 7" id="KW-1134">Transmembrane beta strand</keyword>
<evidence type="ECO:0000259" key="8">
    <source>
        <dbReference type="Pfam" id="PF07715"/>
    </source>
</evidence>
<dbReference type="EMBL" id="CP069450">
    <property type="protein sequence ID" value="QRO49366.1"/>
    <property type="molecule type" value="Genomic_DNA"/>
</dbReference>
<dbReference type="Pfam" id="PF13715">
    <property type="entry name" value="CarbopepD_reg_2"/>
    <property type="match status" value="1"/>
</dbReference>
<dbReference type="RefSeq" id="WP_027200077.1">
    <property type="nucleotide sequence ID" value="NZ_CAJKXH010000008.1"/>
</dbReference>
<evidence type="ECO:0000313" key="12">
    <source>
        <dbReference type="Proteomes" id="UP000654720"/>
    </source>
</evidence>
<organism evidence="10 11">
    <name type="scientific">Butyricimonas virosa</name>
    <dbReference type="NCBI Taxonomy" id="544645"/>
    <lineage>
        <taxon>Bacteria</taxon>
        <taxon>Pseudomonadati</taxon>
        <taxon>Bacteroidota</taxon>
        <taxon>Bacteroidia</taxon>
        <taxon>Bacteroidales</taxon>
        <taxon>Odoribacteraceae</taxon>
        <taxon>Butyricimonas</taxon>
    </lineage>
</organism>
<reference evidence="10 11" key="1">
    <citation type="submission" date="2018-08" db="EMBL/GenBank/DDBJ databases">
        <title>A genome reference for cultivated species of the human gut microbiota.</title>
        <authorList>
            <person name="Zou Y."/>
            <person name="Xue W."/>
            <person name="Luo G."/>
        </authorList>
    </citation>
    <scope>NUCLEOTIDE SEQUENCE [LARGE SCALE GENOMIC DNA]</scope>
    <source>
        <strain evidence="10 11">OF02-7</strain>
    </source>
</reference>
<evidence type="ECO:0000313" key="9">
    <source>
        <dbReference type="EMBL" id="QRO49366.1"/>
    </source>
</evidence>
<gene>
    <name evidence="10" type="ORF">DXA50_14490</name>
    <name evidence="9" type="ORF">I6J59_15850</name>
</gene>
<dbReference type="EMBL" id="QSCR01000029">
    <property type="protein sequence ID" value="RGY14503.1"/>
    <property type="molecule type" value="Genomic_DNA"/>
</dbReference>
<dbReference type="InterPro" id="IPR008969">
    <property type="entry name" value="CarboxyPept-like_regulatory"/>
</dbReference>
<dbReference type="InterPro" id="IPR037066">
    <property type="entry name" value="Plug_dom_sf"/>
</dbReference>
<feature type="domain" description="TonB-dependent receptor plug" evidence="8">
    <location>
        <begin position="218"/>
        <end position="345"/>
    </location>
</feature>
<keyword evidence="5 7" id="KW-0472">Membrane</keyword>
<dbReference type="Proteomes" id="UP000654720">
    <property type="component" value="Chromosome"/>
</dbReference>
<keyword evidence="6 7" id="KW-0998">Cell outer membrane</keyword>
<evidence type="ECO:0000256" key="4">
    <source>
        <dbReference type="ARBA" id="ARBA00022692"/>
    </source>
</evidence>
<comment type="similarity">
    <text evidence="7">Belongs to the TonB-dependent receptor family.</text>
</comment>
<sequence>MKKNRTIRWPGTIWPQEIGKMMKLVVVIFLTLGGLSVSAHTSAQQQHVTLDLKECTVMELFQAIQQQTDLFFVYNHRNFEHIGKLNVQAKNEKVEVLLKRVFKDSKLDFVFNEQTVIIKPQENNKAVVQGIIRDKDKSPLPGVTIIIKGTTTGVTSDKDGRFKLVLPSFRETTLVFSFVGMKTQEVVWKGEPELHITMEEEATQMDEVVITGYQTVDRRKSTSSVTSVKMEDLNIPGVSSIDQMLQGQIPDLIFMSNSGEVGVVPKLRIRGTSTLIGNREPLWVLDGIVMQDPVDVPASDLNDPDYINRIGNAIAGINPQDIERIDVLKDAAATALYGTRAANGVIVVTTKKGRIGRPIVNYNLTTTFRQRPSYNDRAINVMNSRERMQFSRELVAQHYPFPDDINMVGYEGLLNQLYNHELTDEQFEKEVERLSVINTDWFDLLTKNSVSHSHTISISGGSSEATYYASIGYTRDNDVVWDSNNERYTATMKMNTNLTSWFNASLNVNGNVSTRQYYQQELSPMDYAYKTTRALPAYDENGEYFYFQKRKWGTMSPEYYRYNILNELENSSYNQRGSALSVTANLQFSLINWLKANVIASYQTSNTIQESWWGEQTNYAAKLRGTEYGVLPAPRTEGEPDYLGNPTYTGGTSLLPYGGELSHNQSDNHSYTVRLQLDGNYSFGKSDQHNINGSIGFEMSSTRNRGYSRTERGYYKDRGMSFVNDIDHEKFPDYAQWVLQNPARMTDGKSNTISSYASISYSYYNYFTVNTNARVDGSNAFGDQSNDKLLPIWSASANWNISELPGLKETKWLDFLRLKASFGYQGNMLSDQSPVMIISKEPLNSHFGENVASVSRYPNPNLKWETTTSYNLGMELGLFQRKVMIEAEYWWKHTEDAFMDKSIAMMNGVPNDIYQVNQGDIDNHGYNVSLTFMPYQSQDWFWSVSTSISKTFNKMKSKVDVDQYELSNFLNGSALVKGKPIGTFYSYKFIGLSPVNGGPMFDDYADNPEILRGLNKYDTYTRVLTPSGRREPTISGNLNTTLRWKNIRLNGNFAYSLGNKIRLFAIYNAASDAVMDAQNIRPENNVSKFFLNRWRKPGDERHTNIPAIIGKGDDNYSLYERHWSDKYQDIQPLATSVWEMYDYGDHRVVSGNYLKCSNLGLTYQFTETMLKKLRLSRLDVSFSATNLFTISAKELKGQTPTQGGFASIQLSDRPTYTLGLTVSF</sequence>
<dbReference type="InterPro" id="IPR023997">
    <property type="entry name" value="TonB-dep_OMP_SusC/RagA_CS"/>
</dbReference>